<evidence type="ECO:0000256" key="9">
    <source>
        <dbReference type="ARBA" id="ARBA00030883"/>
    </source>
</evidence>
<dbReference type="SUPFAM" id="SSF63380">
    <property type="entry name" value="Riboflavin synthase domain-like"/>
    <property type="match status" value="1"/>
</dbReference>
<evidence type="ECO:0000259" key="14">
    <source>
        <dbReference type="PROSITE" id="PS51203"/>
    </source>
</evidence>
<keyword evidence="6" id="KW-0560">Oxidoreductase</keyword>
<evidence type="ECO:0000256" key="12">
    <source>
        <dbReference type="RuleBase" id="RU362121"/>
    </source>
</evidence>
<dbReference type="PROSITE" id="PS00191">
    <property type="entry name" value="CYTOCHROME_B5_1"/>
    <property type="match status" value="1"/>
</dbReference>
<evidence type="ECO:0000256" key="1">
    <source>
        <dbReference type="ARBA" id="ARBA00006105"/>
    </source>
</evidence>
<comment type="similarity">
    <text evidence="12">Belongs to the cytochrome b5 family.</text>
</comment>
<dbReference type="GO" id="GO:0046872">
    <property type="term" value="F:metal ion binding"/>
    <property type="evidence" value="ECO:0007669"/>
    <property type="project" value="UniProtKB-UniRule"/>
</dbReference>
<dbReference type="InterPro" id="IPR008978">
    <property type="entry name" value="HSP20-like_chaperone"/>
</dbReference>
<evidence type="ECO:0000256" key="10">
    <source>
        <dbReference type="ARBA" id="ARBA00031842"/>
    </source>
</evidence>
<keyword evidence="7 12" id="KW-0408">Iron</keyword>
<dbReference type="Pfam" id="PF00173">
    <property type="entry name" value="Cyt-b5"/>
    <property type="match status" value="1"/>
</dbReference>
<dbReference type="PROSITE" id="PS51203">
    <property type="entry name" value="CS"/>
    <property type="match status" value="1"/>
</dbReference>
<dbReference type="InterPro" id="IPR051872">
    <property type="entry name" value="Cytochrome_b5/Flavoprotein_Rdt"/>
</dbReference>
<dbReference type="InterPro" id="IPR039261">
    <property type="entry name" value="FNR_nucleotide-bd"/>
</dbReference>
<organism evidence="16">
    <name type="scientific">Rhipicephalus pulchellus</name>
    <name type="common">Yellow backed tick</name>
    <name type="synonym">Dermacentor pulchellus</name>
    <dbReference type="NCBI Taxonomy" id="72859"/>
    <lineage>
        <taxon>Eukaryota</taxon>
        <taxon>Metazoa</taxon>
        <taxon>Ecdysozoa</taxon>
        <taxon>Arthropoda</taxon>
        <taxon>Chelicerata</taxon>
        <taxon>Arachnida</taxon>
        <taxon>Acari</taxon>
        <taxon>Parasitiformes</taxon>
        <taxon>Ixodida</taxon>
        <taxon>Ixodoidea</taxon>
        <taxon>Ixodidae</taxon>
        <taxon>Rhipicephalinae</taxon>
        <taxon>Rhipicephalus</taxon>
        <taxon>Rhipicephalus</taxon>
    </lineage>
</organism>
<dbReference type="Pfam" id="PF00970">
    <property type="entry name" value="FAD_binding_6"/>
    <property type="match status" value="1"/>
</dbReference>
<comment type="catalytic activity">
    <reaction evidence="11">
        <text>2 Fe(III)-[cytochrome b5] + NADH = 2 Fe(II)-[cytochrome b5] + NAD(+) + H(+)</text>
        <dbReference type="Rhea" id="RHEA:46680"/>
        <dbReference type="Rhea" id="RHEA-COMP:10438"/>
        <dbReference type="Rhea" id="RHEA-COMP:10439"/>
        <dbReference type="ChEBI" id="CHEBI:15378"/>
        <dbReference type="ChEBI" id="CHEBI:29033"/>
        <dbReference type="ChEBI" id="CHEBI:29034"/>
        <dbReference type="ChEBI" id="CHEBI:57540"/>
        <dbReference type="ChEBI" id="CHEBI:57945"/>
        <dbReference type="EC" id="1.6.2.2"/>
    </reaction>
</comment>
<dbReference type="GO" id="GO:0020037">
    <property type="term" value="F:heme binding"/>
    <property type="evidence" value="ECO:0007669"/>
    <property type="project" value="UniProtKB-UniRule"/>
</dbReference>
<dbReference type="Gene3D" id="3.40.50.80">
    <property type="entry name" value="Nucleotide-binding domain of ferredoxin-NADP reductase (FNR) module"/>
    <property type="match status" value="1"/>
</dbReference>
<feature type="domain" description="Cytochrome b5 heme-binding" evidence="13">
    <location>
        <begin position="20"/>
        <end position="96"/>
    </location>
</feature>
<dbReference type="InterPro" id="IPR007052">
    <property type="entry name" value="CS_dom"/>
</dbReference>
<dbReference type="InterPro" id="IPR017927">
    <property type="entry name" value="FAD-bd_FR_type"/>
</dbReference>
<dbReference type="FunFam" id="3.10.120.10:FF:000001">
    <property type="entry name" value="Cytochrome b5 reductase 4"/>
    <property type="match status" value="1"/>
</dbReference>
<evidence type="ECO:0000256" key="2">
    <source>
        <dbReference type="ARBA" id="ARBA00012011"/>
    </source>
</evidence>
<dbReference type="Gene3D" id="2.60.40.790">
    <property type="match status" value="1"/>
</dbReference>
<evidence type="ECO:0000259" key="15">
    <source>
        <dbReference type="PROSITE" id="PS51384"/>
    </source>
</evidence>
<dbReference type="FunFam" id="3.40.50.80:FF:000021">
    <property type="entry name" value="Cytochrome b5 reductase 4"/>
    <property type="match status" value="1"/>
</dbReference>
<keyword evidence="8" id="KW-0520">NAD</keyword>
<dbReference type="Gene3D" id="2.40.30.10">
    <property type="entry name" value="Translation factors"/>
    <property type="match status" value="1"/>
</dbReference>
<reference evidence="16" key="2">
    <citation type="journal article" date="2015" name="J. Proteomics">
        <title>Sexual differences in the sialomes of the zebra tick, Rhipicephalus pulchellus.</title>
        <authorList>
            <person name="Tan A.W."/>
            <person name="Francischetti I.M."/>
            <person name="Slovak M."/>
            <person name="Kini R.M."/>
            <person name="Ribeiro J.M."/>
        </authorList>
    </citation>
    <scope>NUCLEOTIDE SEQUENCE</scope>
    <source>
        <tissue evidence="16">Salivary gland</tissue>
    </source>
</reference>
<dbReference type="CDD" id="cd06183">
    <property type="entry name" value="cyt_b5_reduct_like"/>
    <property type="match status" value="1"/>
</dbReference>
<sequence length="494" mass="56080">MDWIRLTHANPNLSGVNGRFLEVTYEELMKHNKKDDAWICLKGRVYNVTPYMDYHPGGVDELLKGIGKDATDLFNQVHKWVNFESMLEKCLVGKVVGPAVQVRKSSFPVPRIPFIKKLQRTDTTTSEDVPDISEEMPPKPAVSYEWFQDDSTVTVTIQSMGDAIIEEDKVVADLSGKTLRIRIRLLKYFYLFHVDLQDNVYNSYNVQVKCKLKCLEIQLVKEKNCVSWSSLGSFLADHNKLVPLKNAESFSRSCTLVNKDSVTHDITLFSFALPQGSYMWVPVGHHVTLEHDVKGMRISRSYTPVIPVLKADEEASDGKTVHLMIKIYPDGALTPLLKALEIGDKVDMKDTEGEFELSMLQRCQNLVLLAAGTGFTPMVRLLHWGIFVSRQINMSLMTFNKTVRDIIWKEELDRLQEQHNRLCVEHILSEPDDSWEGARGRVRSELLEPLLPEDIRQSDSLLVCICGPLPFTKAAVKCLEDLQCPSKSVHAFLG</sequence>
<evidence type="ECO:0000259" key="13">
    <source>
        <dbReference type="PROSITE" id="PS50255"/>
    </source>
</evidence>
<dbReference type="GO" id="GO:0090524">
    <property type="term" value="F:cytochrome-b5 reductase activity, acting on NADH"/>
    <property type="evidence" value="ECO:0007669"/>
    <property type="project" value="UniProtKB-EC"/>
</dbReference>
<dbReference type="PANTHER" id="PTHR46237:SF1">
    <property type="entry name" value="CYTOCHROME B5 REDUCTASE 4"/>
    <property type="match status" value="1"/>
</dbReference>
<dbReference type="AlphaFoldDB" id="L7M8N4"/>
<accession>L7M8N4</accession>
<comment type="similarity">
    <text evidence="1">Belongs to the flavoprotein pyridine nucleotide cytochrome reductase family.</text>
</comment>
<dbReference type="InterPro" id="IPR001199">
    <property type="entry name" value="Cyt_B5-like_heme/steroid-bd"/>
</dbReference>
<dbReference type="InterPro" id="IPR017938">
    <property type="entry name" value="Riboflavin_synthase-like_b-brl"/>
</dbReference>
<dbReference type="InterPro" id="IPR001433">
    <property type="entry name" value="OxRdtase_FAD/NAD-bd"/>
</dbReference>
<dbReference type="PROSITE" id="PS50255">
    <property type="entry name" value="CYTOCHROME_B5_2"/>
    <property type="match status" value="1"/>
</dbReference>
<evidence type="ECO:0000256" key="4">
    <source>
        <dbReference type="ARBA" id="ARBA00022617"/>
    </source>
</evidence>
<name>L7M8N4_RHIPC</name>
<feature type="domain" description="FAD-binding FR-type" evidence="15">
    <location>
        <begin position="249"/>
        <end position="358"/>
    </location>
</feature>
<dbReference type="GO" id="GO:0005783">
    <property type="term" value="C:endoplasmic reticulum"/>
    <property type="evidence" value="ECO:0007669"/>
    <property type="project" value="TreeGrafter"/>
</dbReference>
<dbReference type="InterPro" id="IPR036400">
    <property type="entry name" value="Cyt_B5-like_heme/steroid_sf"/>
</dbReference>
<dbReference type="SMART" id="SM01117">
    <property type="entry name" value="Cyt-b5"/>
    <property type="match status" value="1"/>
</dbReference>
<evidence type="ECO:0000256" key="3">
    <source>
        <dbReference type="ARBA" id="ARBA00022339"/>
    </source>
</evidence>
<keyword evidence="4 12" id="KW-0349">Heme</keyword>
<dbReference type="EC" id="1.6.2.2" evidence="2"/>
<dbReference type="PRINTS" id="PR00363">
    <property type="entry name" value="CYTOCHROMEB5"/>
</dbReference>
<dbReference type="Gene3D" id="3.10.120.10">
    <property type="entry name" value="Cytochrome b5-like heme/steroid binding domain"/>
    <property type="match status" value="1"/>
</dbReference>
<dbReference type="SUPFAM" id="SSF49764">
    <property type="entry name" value="HSP20-like chaperones"/>
    <property type="match status" value="1"/>
</dbReference>
<proteinExistence type="evidence at transcript level"/>
<dbReference type="InterPro" id="IPR018506">
    <property type="entry name" value="Cyt_B5_heme-BS"/>
</dbReference>
<dbReference type="Pfam" id="PF00175">
    <property type="entry name" value="NAD_binding_1"/>
    <property type="match status" value="1"/>
</dbReference>
<evidence type="ECO:0000256" key="8">
    <source>
        <dbReference type="ARBA" id="ARBA00023027"/>
    </source>
</evidence>
<dbReference type="InterPro" id="IPR008333">
    <property type="entry name" value="Cbr1-like_FAD-bd_dom"/>
</dbReference>
<evidence type="ECO:0000256" key="7">
    <source>
        <dbReference type="ARBA" id="ARBA00023004"/>
    </source>
</evidence>
<dbReference type="SUPFAM" id="SSF55856">
    <property type="entry name" value="Cytochrome b5-like heme/steroid binding domain"/>
    <property type="match status" value="1"/>
</dbReference>
<dbReference type="SUPFAM" id="SSF52343">
    <property type="entry name" value="Ferredoxin reductase-like, C-terminal NADP-linked domain"/>
    <property type="match status" value="1"/>
</dbReference>
<evidence type="ECO:0000313" key="16">
    <source>
        <dbReference type="EMBL" id="JAA59474.1"/>
    </source>
</evidence>
<keyword evidence="5 12" id="KW-0479">Metal-binding</keyword>
<dbReference type="GO" id="GO:0006801">
    <property type="term" value="P:superoxide metabolic process"/>
    <property type="evidence" value="ECO:0007669"/>
    <property type="project" value="TreeGrafter"/>
</dbReference>
<dbReference type="EMBL" id="GACK01005560">
    <property type="protein sequence ID" value="JAA59474.1"/>
    <property type="molecule type" value="mRNA"/>
</dbReference>
<feature type="domain" description="CS" evidence="14">
    <location>
        <begin position="139"/>
        <end position="232"/>
    </location>
</feature>
<protein>
    <recommendedName>
        <fullName evidence="3">Cytochrome b5 reductase 4</fullName>
        <ecNumber evidence="2">1.6.2.2</ecNumber>
    </recommendedName>
    <alternativeName>
        <fullName evidence="10">Flavohemoprotein b5/b5R</fullName>
    </alternativeName>
    <alternativeName>
        <fullName evidence="9">cb5/cb5R</fullName>
    </alternativeName>
</protein>
<dbReference type="PRINTS" id="PR00406">
    <property type="entry name" value="CYTB5RDTASE"/>
</dbReference>
<reference evidence="16" key="1">
    <citation type="submission" date="2012-11" db="EMBL/GenBank/DDBJ databases">
        <authorList>
            <person name="Lucero-Rivera Y.E."/>
            <person name="Tovar-Ramirez D."/>
        </authorList>
    </citation>
    <scope>NUCLEOTIDE SEQUENCE</scope>
    <source>
        <tissue evidence="16">Salivary gland</tissue>
    </source>
</reference>
<evidence type="ECO:0000256" key="5">
    <source>
        <dbReference type="ARBA" id="ARBA00022723"/>
    </source>
</evidence>
<evidence type="ECO:0000256" key="11">
    <source>
        <dbReference type="ARBA" id="ARBA00047682"/>
    </source>
</evidence>
<dbReference type="PROSITE" id="PS51384">
    <property type="entry name" value="FAD_FR"/>
    <property type="match status" value="1"/>
</dbReference>
<evidence type="ECO:0000256" key="6">
    <source>
        <dbReference type="ARBA" id="ARBA00023002"/>
    </source>
</evidence>
<dbReference type="PANTHER" id="PTHR46237">
    <property type="entry name" value="CYTOCHROME B5 REDUCTASE 4 FAMILY MEMBER"/>
    <property type="match status" value="1"/>
</dbReference>